<dbReference type="NCBIfam" id="TIGR00254">
    <property type="entry name" value="GGDEF"/>
    <property type="match status" value="1"/>
</dbReference>
<dbReference type="InterPro" id="IPR050706">
    <property type="entry name" value="Cyclic-di-GMP_PDE-like"/>
</dbReference>
<dbReference type="SMART" id="SM00267">
    <property type="entry name" value="GGDEF"/>
    <property type="match status" value="1"/>
</dbReference>
<dbReference type="InterPro" id="IPR029787">
    <property type="entry name" value="Nucleotide_cyclase"/>
</dbReference>
<dbReference type="AlphaFoldDB" id="A0A5B8R910"/>
<gene>
    <name evidence="4" type="primary">pdeB_1</name>
    <name evidence="4" type="ORF">KBTEX_01530</name>
</gene>
<proteinExistence type="predicted"/>
<evidence type="ECO:0000256" key="1">
    <source>
        <dbReference type="SAM" id="MobiDB-lite"/>
    </source>
</evidence>
<keyword evidence="4" id="KW-0378">Hydrolase</keyword>
<dbReference type="SUPFAM" id="SSF55073">
    <property type="entry name" value="Nucleotide cyclase"/>
    <property type="match status" value="1"/>
</dbReference>
<dbReference type="PROSITE" id="PS50883">
    <property type="entry name" value="EAL"/>
    <property type="match status" value="1"/>
</dbReference>
<dbReference type="SMART" id="SM00052">
    <property type="entry name" value="EAL"/>
    <property type="match status" value="1"/>
</dbReference>
<dbReference type="InterPro" id="IPR035919">
    <property type="entry name" value="EAL_sf"/>
</dbReference>
<dbReference type="CDD" id="cd01949">
    <property type="entry name" value="GGDEF"/>
    <property type="match status" value="1"/>
</dbReference>
<protein>
    <submittedName>
        <fullName evidence="4">Cyclic di-GMP phosphodiesterase PdeB</fullName>
        <ecNumber evidence="4">3.1.4.52</ecNumber>
    </submittedName>
</protein>
<dbReference type="GO" id="GO:0071111">
    <property type="term" value="F:cyclic-guanylate-specific phosphodiesterase activity"/>
    <property type="evidence" value="ECO:0007669"/>
    <property type="project" value="UniProtKB-EC"/>
</dbReference>
<organism evidence="4">
    <name type="scientific">uncultured organism</name>
    <dbReference type="NCBI Taxonomy" id="155900"/>
    <lineage>
        <taxon>unclassified sequences</taxon>
        <taxon>environmental samples</taxon>
    </lineage>
</organism>
<dbReference type="InterPro" id="IPR000160">
    <property type="entry name" value="GGDEF_dom"/>
</dbReference>
<dbReference type="Gene3D" id="3.30.70.270">
    <property type="match status" value="1"/>
</dbReference>
<dbReference type="PANTHER" id="PTHR33121">
    <property type="entry name" value="CYCLIC DI-GMP PHOSPHODIESTERASE PDEF"/>
    <property type="match status" value="1"/>
</dbReference>
<dbReference type="PANTHER" id="PTHR33121:SF23">
    <property type="entry name" value="CYCLIC DI-GMP PHOSPHODIESTERASE PDEB"/>
    <property type="match status" value="1"/>
</dbReference>
<dbReference type="InterPro" id="IPR043128">
    <property type="entry name" value="Rev_trsase/Diguanyl_cyclase"/>
</dbReference>
<dbReference type="EMBL" id="MN079096">
    <property type="protein sequence ID" value="QEA05210.1"/>
    <property type="molecule type" value="Genomic_DNA"/>
</dbReference>
<dbReference type="Pfam" id="PF00990">
    <property type="entry name" value="GGDEF"/>
    <property type="match status" value="1"/>
</dbReference>
<reference evidence="4" key="1">
    <citation type="submission" date="2019-06" db="EMBL/GenBank/DDBJ databases">
        <authorList>
            <person name="Murdoch R.W."/>
            <person name="Fathepure B."/>
        </authorList>
    </citation>
    <scope>NUCLEOTIDE SEQUENCE</scope>
</reference>
<evidence type="ECO:0000313" key="4">
    <source>
        <dbReference type="EMBL" id="QEA05210.1"/>
    </source>
</evidence>
<feature type="domain" description="GGDEF" evidence="3">
    <location>
        <begin position="1"/>
        <end position="127"/>
    </location>
</feature>
<dbReference type="InterPro" id="IPR001633">
    <property type="entry name" value="EAL_dom"/>
</dbReference>
<dbReference type="Pfam" id="PF00563">
    <property type="entry name" value="EAL"/>
    <property type="match status" value="1"/>
</dbReference>
<accession>A0A5B8R910</accession>
<dbReference type="PROSITE" id="PS50887">
    <property type="entry name" value="GGDEF"/>
    <property type="match status" value="1"/>
</dbReference>
<dbReference type="EC" id="3.1.4.52" evidence="4"/>
<dbReference type="Gene3D" id="3.20.20.450">
    <property type="entry name" value="EAL domain"/>
    <property type="match status" value="1"/>
</dbReference>
<feature type="region of interest" description="Disordered" evidence="1">
    <location>
        <begin position="385"/>
        <end position="416"/>
    </location>
</feature>
<evidence type="ECO:0000259" key="3">
    <source>
        <dbReference type="PROSITE" id="PS50887"/>
    </source>
</evidence>
<dbReference type="CDD" id="cd01948">
    <property type="entry name" value="EAL"/>
    <property type="match status" value="1"/>
</dbReference>
<name>A0A5B8R910_9ZZZZ</name>
<dbReference type="SUPFAM" id="SSF141868">
    <property type="entry name" value="EAL domain-like"/>
    <property type="match status" value="1"/>
</dbReference>
<feature type="domain" description="EAL" evidence="2">
    <location>
        <begin position="138"/>
        <end position="391"/>
    </location>
</feature>
<evidence type="ECO:0000259" key="2">
    <source>
        <dbReference type="PROSITE" id="PS50883"/>
    </source>
</evidence>
<sequence>MDRFKLVNDLEGHEAGDRFLIEVSRLLRRHAGHTDTVARIGSDEFAVLLENLSAEQALERAEFIRGELEGYGFRHGGRQYRTCASIGVAGIEGGTGSAAVSELMAQADQACFVAKQHGRNRVHAYSEGDPELDYLRRDHTWAPLIREAIERDRLFLCFQPIVRTRDGRITHYECLLRMRDRDGNVCMPGEFIPVAERTGLIHRLDMWVVDRALDFLAAQPRGERDVRVSVNLSAHAFLNRELFDLLARRLEMSRVPSDRLLFEITETAAIENMARSRELIARLRALGCRFALDDFGSGFSTFNYIKHFPVDYLKLDGSFIVNVANDPVDQALVRHMISIARSLGKETIAEFVESEAAFEAVRELGVDYVQGHYLGEARETPIARVELPGYTPTVPPDGDGERPAPPSADPRRGRAG</sequence>